<accession>A0A7J3X9V2</accession>
<dbReference type="EMBL" id="DRZM01000240">
    <property type="protein sequence ID" value="HHP05825.1"/>
    <property type="molecule type" value="Genomic_DNA"/>
</dbReference>
<evidence type="ECO:0000313" key="1">
    <source>
        <dbReference type="EMBL" id="HHP05825.1"/>
    </source>
</evidence>
<dbReference type="AlphaFoldDB" id="A0A7J3X9V2"/>
<dbReference type="InterPro" id="IPR023401">
    <property type="entry name" value="ODC_N"/>
</dbReference>
<protein>
    <submittedName>
        <fullName evidence="1">Ornithine cyclodeaminase</fullName>
        <ecNumber evidence="1">4.3.1.12</ecNumber>
    </submittedName>
</protein>
<dbReference type="Pfam" id="PF02423">
    <property type="entry name" value="OCD_Mu_crystall"/>
    <property type="match status" value="1"/>
</dbReference>
<dbReference type="GO" id="GO:0008473">
    <property type="term" value="F:ornithine cyclodeaminase activity"/>
    <property type="evidence" value="ECO:0007669"/>
    <property type="project" value="UniProtKB-EC"/>
</dbReference>
<dbReference type="Gene3D" id="3.30.1780.10">
    <property type="entry name" value="ornithine cyclodeaminase, domain 1"/>
    <property type="match status" value="1"/>
</dbReference>
<dbReference type="EC" id="4.3.1.12" evidence="1"/>
<keyword evidence="1" id="KW-0456">Lyase</keyword>
<dbReference type="NCBIfam" id="NF005762">
    <property type="entry name" value="PRK07589.1"/>
    <property type="match status" value="1"/>
</dbReference>
<proteinExistence type="predicted"/>
<name>A0A7J3X9V2_THEPE</name>
<gene>
    <name evidence="1" type="ORF">ENM88_08820</name>
</gene>
<dbReference type="Gene3D" id="3.40.50.720">
    <property type="entry name" value="NAD(P)-binding Rossmann-like Domain"/>
    <property type="match status" value="1"/>
</dbReference>
<organism evidence="1">
    <name type="scientific">Thermofilum pendens</name>
    <dbReference type="NCBI Taxonomy" id="2269"/>
    <lineage>
        <taxon>Archaea</taxon>
        <taxon>Thermoproteota</taxon>
        <taxon>Thermoprotei</taxon>
        <taxon>Thermofilales</taxon>
        <taxon>Thermofilaceae</taxon>
        <taxon>Thermofilum</taxon>
    </lineage>
</organism>
<dbReference type="InterPro" id="IPR003462">
    <property type="entry name" value="ODC_Mu_crystall"/>
</dbReference>
<dbReference type="PANTHER" id="PTHR13812">
    <property type="entry name" value="KETIMINE REDUCTASE MU-CRYSTALLIN"/>
    <property type="match status" value="1"/>
</dbReference>
<dbReference type="PANTHER" id="PTHR13812:SF19">
    <property type="entry name" value="KETIMINE REDUCTASE MU-CRYSTALLIN"/>
    <property type="match status" value="1"/>
</dbReference>
<dbReference type="SUPFAM" id="SSF51735">
    <property type="entry name" value="NAD(P)-binding Rossmann-fold domains"/>
    <property type="match status" value="1"/>
</dbReference>
<reference evidence="1" key="1">
    <citation type="journal article" date="2020" name="mSystems">
        <title>Genome- and Community-Level Interaction Insights into Carbon Utilization and Element Cycling Functions of Hydrothermarchaeota in Hydrothermal Sediment.</title>
        <authorList>
            <person name="Zhou Z."/>
            <person name="Liu Y."/>
            <person name="Xu W."/>
            <person name="Pan J."/>
            <person name="Luo Z.H."/>
            <person name="Li M."/>
        </authorList>
    </citation>
    <scope>NUCLEOTIDE SEQUENCE [LARGE SCALE GENOMIC DNA]</scope>
    <source>
        <strain evidence="1">SpSt-1125</strain>
    </source>
</reference>
<sequence length="368" mass="39194">MRVRLLTASDVARLVGEVGLGEFVDGLISSLESLLKRWRKLKVVPRVSFQYPNGVMEAMPAGDDRWFAVKVVNGHPGNPLRGLSTVVALGALAEAETGYPLLVADATLLTAFRTGAASAVATKYLARGDSEVLGVVGTGAQSEFLCLAVSRVVPVRRVVHYDVDPRARVKFEANMGRLGFELEAAGSAREVAEKSDVIVTATAARGRHRVLEREWVGPGAHINAVGGDAPGKTELDPRILLDAKVVVELLDQALVEGEVQNVGRSAVYAELWEVVAGVKPGRVSEEEVTVFDSVGVAFEDLAALTYLYELAERAGVGSEVELVPRPSDPKNLFSLVLDAAGGARASISQELRKLGGDLLQQLPRQQGG</sequence>
<comment type="caution">
    <text evidence="1">The sequence shown here is derived from an EMBL/GenBank/DDBJ whole genome shotgun (WGS) entry which is preliminary data.</text>
</comment>
<dbReference type="InterPro" id="IPR036291">
    <property type="entry name" value="NAD(P)-bd_dom_sf"/>
</dbReference>